<evidence type="ECO:0000313" key="2">
    <source>
        <dbReference type="EMBL" id="ANA86328.1"/>
    </source>
</evidence>
<keyword evidence="3" id="KW-1185">Reference proteome</keyword>
<dbReference type="EMBL" id="KU998244">
    <property type="protein sequence ID" value="ANA86328.1"/>
    <property type="molecule type" value="Genomic_DNA"/>
</dbReference>
<dbReference type="InterPro" id="IPR057390">
    <property type="entry name" value="Zn-bd_phage_6"/>
</dbReference>
<proteinExistence type="predicted"/>
<sequence>MSDLLRTIKKCEHDWMLTEDGYRRCWSTEIDPDANTITATSNGSDDFSEEGSGEYLLCLNCGSRLEVPTNFTIDWN</sequence>
<dbReference type="RefSeq" id="YP_009269286.1">
    <property type="nucleotide sequence ID" value="NC_030696.1"/>
</dbReference>
<dbReference type="InterPro" id="IPR007110">
    <property type="entry name" value="Ig-like_dom"/>
</dbReference>
<evidence type="ECO:0000259" key="1">
    <source>
        <dbReference type="PROSITE" id="PS50835"/>
    </source>
</evidence>
<protein>
    <recommendedName>
        <fullName evidence="1">Ig-like domain-containing protein</fullName>
    </recommendedName>
</protein>
<evidence type="ECO:0000313" key="3">
    <source>
        <dbReference type="Proteomes" id="UP000201458"/>
    </source>
</evidence>
<dbReference type="GeneID" id="28378631"/>
<dbReference type="Pfam" id="PF24230">
    <property type="entry name" value="Phage_zn_bind_6"/>
    <property type="match status" value="1"/>
</dbReference>
<dbReference type="KEGG" id="vg:28378631"/>
<organism evidence="2 3">
    <name type="scientific">Gordonia phage Smoothie</name>
    <dbReference type="NCBI Taxonomy" id="1838078"/>
    <lineage>
        <taxon>Viruses</taxon>
        <taxon>Duplodnaviria</taxon>
        <taxon>Heunggongvirae</taxon>
        <taxon>Uroviricota</taxon>
        <taxon>Caudoviricetes</taxon>
        <taxon>Smoothievirus</taxon>
        <taxon>Smoothievirus smoothie</taxon>
    </lineage>
</organism>
<reference evidence="2 3" key="1">
    <citation type="submission" date="2016-03" db="EMBL/GenBank/DDBJ databases">
        <authorList>
            <person name="Montgomery M.T."/>
            <person name="Guerrero C.A."/>
            <person name="Mavrich T.N."/>
            <person name="Pope W.H."/>
            <person name="Garlena R.A."/>
            <person name="Russell D.A."/>
            <person name="Jacobs-Sera D."/>
            <person name="Hendrix R.W."/>
            <person name="Hatfull G.F."/>
        </authorList>
    </citation>
    <scope>NUCLEOTIDE SEQUENCE [LARGE SCALE GENOMIC DNA]</scope>
</reference>
<feature type="domain" description="Ig-like" evidence="1">
    <location>
        <begin position="32"/>
        <end position="76"/>
    </location>
</feature>
<name>A0A160DEM9_9CAUD</name>
<accession>A0A160DEM9</accession>
<dbReference type="PROSITE" id="PS50835">
    <property type="entry name" value="IG_LIKE"/>
    <property type="match status" value="1"/>
</dbReference>
<gene>
    <name evidence="2" type="primary">173</name>
    <name evidence="2" type="ORF">PBI_SMOOTHIE_173</name>
</gene>
<dbReference type="Proteomes" id="UP000201458">
    <property type="component" value="Segment"/>
</dbReference>